<protein>
    <submittedName>
        <fullName evidence="1">Uncharacterized protein</fullName>
    </submittedName>
</protein>
<evidence type="ECO:0000313" key="1">
    <source>
        <dbReference type="EMBL" id="JAU75321.1"/>
    </source>
</evidence>
<sequence>MENRKVILELGPYNQPEGGSGGLFGTWLGQLSNDLNKFPITYEDWRKVQSWRKDDVWDYIQSKFDFDASNIYLKKFIMKSLSQKCKGLKTRLWRSCRRNTVEETMEVRPDFIPKEQWQDFVHLKFTERAKKLRERNMKNRSYYKIPHTLGGSFGNHIDCL</sequence>
<reference evidence="1" key="1">
    <citation type="submission" date="2016-07" db="EMBL/GenBank/DDBJ databases">
        <title>De novo transcriptome assembly of four accessions of the metal hyperaccumulator plant Noccaea caerulescens.</title>
        <authorList>
            <person name="Blande D."/>
            <person name="Halimaa P."/>
            <person name="Tervahauta A.I."/>
            <person name="Aarts M.G."/>
            <person name="Karenlampi S.O."/>
        </authorList>
    </citation>
    <scope>NUCLEOTIDE SEQUENCE</scope>
</reference>
<accession>A0A1J3I4A9</accession>
<dbReference type="EMBL" id="GEVL01002020">
    <property type="protein sequence ID" value="JAU75321.1"/>
    <property type="molecule type" value="Transcribed_RNA"/>
</dbReference>
<gene>
    <name evidence="1" type="ORF">LE_TR1326_c0_g1_i1_g.3485</name>
</gene>
<dbReference type="AlphaFoldDB" id="A0A1J3I4A9"/>
<dbReference type="PANTHER" id="PTHR33144">
    <property type="entry name" value="OS10G0409366 PROTEIN-RELATED"/>
    <property type="match status" value="1"/>
</dbReference>
<proteinExistence type="predicted"/>
<organism evidence="1">
    <name type="scientific">Noccaea caerulescens</name>
    <name type="common">Alpine penny-cress</name>
    <name type="synonym">Thlaspi caerulescens</name>
    <dbReference type="NCBI Taxonomy" id="107243"/>
    <lineage>
        <taxon>Eukaryota</taxon>
        <taxon>Viridiplantae</taxon>
        <taxon>Streptophyta</taxon>
        <taxon>Embryophyta</taxon>
        <taxon>Tracheophyta</taxon>
        <taxon>Spermatophyta</taxon>
        <taxon>Magnoliopsida</taxon>
        <taxon>eudicotyledons</taxon>
        <taxon>Gunneridae</taxon>
        <taxon>Pentapetalae</taxon>
        <taxon>rosids</taxon>
        <taxon>malvids</taxon>
        <taxon>Brassicales</taxon>
        <taxon>Brassicaceae</taxon>
        <taxon>Coluteocarpeae</taxon>
        <taxon>Noccaea</taxon>
    </lineage>
</organism>
<dbReference type="PANTHER" id="PTHR33144:SF48">
    <property type="entry name" value="PLANT TRANSPOSASE (PTTA_EN_SPM FAMILY)"/>
    <property type="match status" value="1"/>
</dbReference>
<name>A0A1J3I4A9_NOCCA</name>